<dbReference type="PROSITE" id="PS00149">
    <property type="entry name" value="SULFATASE_2"/>
    <property type="match status" value="1"/>
</dbReference>
<name>A0A4D7JPK5_9BACT</name>
<keyword evidence="7" id="KW-1185">Reference proteome</keyword>
<keyword evidence="3" id="KW-0378">Hydrolase</keyword>
<proteinExistence type="inferred from homology"/>
<dbReference type="AlphaFoldDB" id="A0A4D7JPK5"/>
<dbReference type="Gene3D" id="3.40.720.10">
    <property type="entry name" value="Alkaline Phosphatase, subunit A"/>
    <property type="match status" value="1"/>
</dbReference>
<dbReference type="KEGG" id="fpf:DCC35_19175"/>
<dbReference type="GO" id="GO:0004065">
    <property type="term" value="F:arylsulfatase activity"/>
    <property type="evidence" value="ECO:0007669"/>
    <property type="project" value="TreeGrafter"/>
</dbReference>
<evidence type="ECO:0000313" key="7">
    <source>
        <dbReference type="Proteomes" id="UP000298616"/>
    </source>
</evidence>
<evidence type="ECO:0000256" key="2">
    <source>
        <dbReference type="ARBA" id="ARBA00022723"/>
    </source>
</evidence>
<dbReference type="PANTHER" id="PTHR42693:SF53">
    <property type="entry name" value="ENDO-4-O-SULFATASE"/>
    <property type="match status" value="1"/>
</dbReference>
<dbReference type="Proteomes" id="UP000298616">
    <property type="component" value="Chromosome"/>
</dbReference>
<dbReference type="PANTHER" id="PTHR42693">
    <property type="entry name" value="ARYLSULFATASE FAMILY MEMBER"/>
    <property type="match status" value="1"/>
</dbReference>
<dbReference type="InterPro" id="IPR024607">
    <property type="entry name" value="Sulfatase_CS"/>
</dbReference>
<dbReference type="InterPro" id="IPR000917">
    <property type="entry name" value="Sulfatase_N"/>
</dbReference>
<dbReference type="GO" id="GO:0046872">
    <property type="term" value="F:metal ion binding"/>
    <property type="evidence" value="ECO:0007669"/>
    <property type="project" value="UniProtKB-KW"/>
</dbReference>
<evidence type="ECO:0000256" key="1">
    <source>
        <dbReference type="ARBA" id="ARBA00008779"/>
    </source>
</evidence>
<evidence type="ECO:0000256" key="3">
    <source>
        <dbReference type="ARBA" id="ARBA00022801"/>
    </source>
</evidence>
<dbReference type="InterPro" id="IPR050738">
    <property type="entry name" value="Sulfatase"/>
</dbReference>
<keyword evidence="2" id="KW-0479">Metal-binding</keyword>
<sequence length="522" mass="59983">MIILLTYLLYPLDSDRFKLVTDEEKLVEKTYYLHQPPTNQNDSSPNIIWIVVDDLGMADTDLYGDGPVSVPNMKRLANRGIKFNNAYVSAPVCSPSRAAIATGRYNQRFGYEHQLHDRYLSNRLEYLGFRYFIDSGPWVPQYQTEVPAADFIENIGLPSSEITFGEVAKKYGYETGYIGKWHLGKKEYNNPNAFGFDYFYGFYSSHSLYVPEGTQGYVEQKIPHDFTDEYIWEGHREGQQAIRRNGKIISEDRYLTSAITDEAIDFTKSNEEKPFYLWVSYNAPHTPLQAPNEYVEKYEDVTDPVKRVHYALIKNLDDELGRLIDHLEDSRQIENTLIFFISDNGGAEFNLTTKNGPYQGGKITNFEGGVKVPMIMCWEGKINGGEVFNQPVHSTDLFMTSAKAIGAKLPSDRIYDGADLVKNVKNNSIPHEYIYFDMGNNRGIRGKKWKLTWNEANGDSVLFNLKSDPYEQKDLYQSGSGVVERLTNEFEVWAANNVDPLWPPMIYYHYTADDGKKYFFDE</sequence>
<gene>
    <name evidence="6" type="ORF">DCC35_19175</name>
</gene>
<evidence type="ECO:0000256" key="4">
    <source>
        <dbReference type="ARBA" id="ARBA00022837"/>
    </source>
</evidence>
<dbReference type="Pfam" id="PF00884">
    <property type="entry name" value="Sulfatase"/>
    <property type="match status" value="1"/>
</dbReference>
<comment type="similarity">
    <text evidence="1">Belongs to the sulfatase family.</text>
</comment>
<keyword evidence="4" id="KW-0106">Calcium</keyword>
<accession>A0A4D7JPK5</accession>
<reference evidence="6 7" key="1">
    <citation type="submission" date="2018-04" db="EMBL/GenBank/DDBJ databases">
        <title>Complete genome uncultured novel isolate.</title>
        <authorList>
            <person name="Merlino G."/>
        </authorList>
    </citation>
    <scope>NUCLEOTIDE SEQUENCE [LARGE SCALE GENOMIC DNA]</scope>
    <source>
        <strain evidence="7">R1DC9</strain>
    </source>
</reference>
<dbReference type="InterPro" id="IPR017850">
    <property type="entry name" value="Alkaline_phosphatase_core_sf"/>
</dbReference>
<evidence type="ECO:0000313" key="6">
    <source>
        <dbReference type="EMBL" id="QCK16703.1"/>
    </source>
</evidence>
<dbReference type="Gene3D" id="3.30.1120.10">
    <property type="match status" value="1"/>
</dbReference>
<organism evidence="6 7">
    <name type="scientific">Mangrovivirga cuniculi</name>
    <dbReference type="NCBI Taxonomy" id="2715131"/>
    <lineage>
        <taxon>Bacteria</taxon>
        <taxon>Pseudomonadati</taxon>
        <taxon>Bacteroidota</taxon>
        <taxon>Cytophagia</taxon>
        <taxon>Cytophagales</taxon>
        <taxon>Mangrovivirgaceae</taxon>
        <taxon>Mangrovivirga</taxon>
    </lineage>
</organism>
<dbReference type="EMBL" id="CP028923">
    <property type="protein sequence ID" value="QCK16703.1"/>
    <property type="molecule type" value="Genomic_DNA"/>
</dbReference>
<feature type="domain" description="Sulfatase N-terminal" evidence="5">
    <location>
        <begin position="45"/>
        <end position="406"/>
    </location>
</feature>
<evidence type="ECO:0000259" key="5">
    <source>
        <dbReference type="Pfam" id="PF00884"/>
    </source>
</evidence>
<dbReference type="SUPFAM" id="SSF53649">
    <property type="entry name" value="Alkaline phosphatase-like"/>
    <property type="match status" value="1"/>
</dbReference>
<protein>
    <submittedName>
        <fullName evidence="6">Sulfatase</fullName>
    </submittedName>
</protein>